<dbReference type="Proteomes" id="UP000232688">
    <property type="component" value="Unassembled WGS sequence"/>
</dbReference>
<dbReference type="GO" id="GO:0003676">
    <property type="term" value="F:nucleic acid binding"/>
    <property type="evidence" value="ECO:0007669"/>
    <property type="project" value="InterPro"/>
</dbReference>
<evidence type="ECO:0000313" key="2">
    <source>
        <dbReference type="EMBL" id="PKB97426.1"/>
    </source>
</evidence>
<evidence type="ECO:0000313" key="5">
    <source>
        <dbReference type="Proteomes" id="UP000232722"/>
    </source>
</evidence>
<reference evidence="2 5" key="1">
    <citation type="submission" date="2016-04" db="EMBL/GenBank/DDBJ databases">
        <title>Genome analyses suggest a sexual origin of heterokaryosis in a supposedly ancient asexual fungus.</title>
        <authorList>
            <person name="Ropars J."/>
            <person name="Sedzielewska K."/>
            <person name="Noel J."/>
            <person name="Charron P."/>
            <person name="Farinelli L."/>
            <person name="Marton T."/>
            <person name="Kruger M."/>
            <person name="Pelin A."/>
            <person name="Brachmann A."/>
            <person name="Corradi N."/>
        </authorList>
    </citation>
    <scope>NUCLEOTIDE SEQUENCE [LARGE SCALE GENOMIC DNA]</scope>
    <source>
        <strain evidence="2 5">A5</strain>
    </source>
</reference>
<dbReference type="InterPro" id="IPR012677">
    <property type="entry name" value="Nucleotide-bd_a/b_plait_sf"/>
</dbReference>
<dbReference type="EMBL" id="LLXJ01003213">
    <property type="protein sequence ID" value="PKB97426.1"/>
    <property type="molecule type" value="Genomic_DNA"/>
</dbReference>
<dbReference type="VEuPathDB" id="FungiDB:FUN_005056"/>
<proteinExistence type="predicted"/>
<feature type="compositionally biased region" description="Low complexity" evidence="1">
    <location>
        <begin position="378"/>
        <end position="389"/>
    </location>
</feature>
<protein>
    <recommendedName>
        <fullName evidence="6">RRM domain-containing protein</fullName>
    </recommendedName>
</protein>
<dbReference type="VEuPathDB" id="FungiDB:RhiirA1_477409"/>
<feature type="region of interest" description="Disordered" evidence="1">
    <location>
        <begin position="371"/>
        <end position="391"/>
    </location>
</feature>
<dbReference type="VEuPathDB" id="FungiDB:RhiirFUN_020114"/>
<evidence type="ECO:0008006" key="6">
    <source>
        <dbReference type="Google" id="ProtNLM"/>
    </source>
</evidence>
<name>A0A2N0QTJ4_9GLOM</name>
<comment type="caution">
    <text evidence="3">The sequence shown here is derived from an EMBL/GenBank/DDBJ whole genome shotgun (WGS) entry which is preliminary data.</text>
</comment>
<evidence type="ECO:0000313" key="4">
    <source>
        <dbReference type="Proteomes" id="UP000232688"/>
    </source>
</evidence>
<dbReference type="CDD" id="cd00590">
    <property type="entry name" value="RRM_SF"/>
    <property type="match status" value="1"/>
</dbReference>
<accession>A0A2N0QTJ4</accession>
<reference evidence="2 5" key="2">
    <citation type="submission" date="2017-09" db="EMBL/GenBank/DDBJ databases">
        <title>Extensive intraspecific genome diversity in a model arbuscular mycorrhizal fungus.</title>
        <authorList>
            <person name="Chen E.C."/>
            <person name="Morin E."/>
            <person name="Beaudet D."/>
            <person name="Noel J."/>
            <person name="Ndikumana S."/>
            <person name="Charron P."/>
            <person name="St-Onge C."/>
            <person name="Giorgi J."/>
            <person name="Grigoriev I.V."/>
            <person name="Roux C."/>
            <person name="Martin F.M."/>
            <person name="Corradi N."/>
        </authorList>
    </citation>
    <scope>NUCLEOTIDE SEQUENCE [LARGE SCALE GENOMIC DNA]</scope>
    <source>
        <strain evidence="2 5">A5</strain>
    </source>
</reference>
<dbReference type="AlphaFoldDB" id="A0A2N0QTJ4"/>
<dbReference type="SUPFAM" id="SSF54928">
    <property type="entry name" value="RNA-binding domain, RBD"/>
    <property type="match status" value="1"/>
</dbReference>
<reference evidence="3 4" key="3">
    <citation type="submission" date="2017-10" db="EMBL/GenBank/DDBJ databases">
        <title>Extensive intraspecific genome diversity in a model arbuscular mycorrhizal fungus.</title>
        <authorList>
            <person name="Chen E.C.H."/>
            <person name="Morin E."/>
            <person name="Baudet D."/>
            <person name="Noel J."/>
            <person name="Ndikumana S."/>
            <person name="Charron P."/>
            <person name="St-Onge C."/>
            <person name="Giorgi J."/>
            <person name="Grigoriev I.V."/>
            <person name="Roux C."/>
            <person name="Martin F.M."/>
            <person name="Corradi N."/>
        </authorList>
    </citation>
    <scope>NUCLEOTIDE SEQUENCE [LARGE SCALE GENOMIC DNA]</scope>
    <source>
        <strain evidence="3 4">A1</strain>
    </source>
</reference>
<sequence length="515" mass="57768">MEHFRLGKDIRKLIIQKTLLGRHSISQIYKECHVSKTFVKDRTHTLPENPMEEDFIADSVADAGGSGITPSQQNNTDISNYHLLLPKTLLRLLRQIKTHLTAALLNASPEFIKKYPTNRAMIDAVNNLFLETFHSYTGCAHVSGSGDQKRLVTDIPFFIKKDDITALFKKYGNIQSCCLHTRANAKVQQACIVFMMMLFLPNTSSTSNKPSIVIPPACGLLCDIHLAPLVREIGAMAVNVPLSLNSYKLKKWAYITFKSQQMMDAAMEQSIALQKHVLTWELLQNTNKLCHRCAKLGYAPTACPLNNSRDGTLSSGSKGSKPLLVDLNCSQIQEILTLLKSLQEDMTNVHARVYALELADQRMSRLEQQVFGHKQDDVTTPDPSDSSSTIDKERVLNQNFNDPLFDTLFSDSPIPNSFNISSFNVNGLKSPGQGPFKIDLFSQKHISFGGIIDTHLSPKQMKFLSKCVSDYTLFHFDLDPTKHGCSSGGFLLFIHNSLATHIQYYESHSSRNWNR</sequence>
<organism evidence="3 4">
    <name type="scientific">Rhizophagus irregularis</name>
    <dbReference type="NCBI Taxonomy" id="588596"/>
    <lineage>
        <taxon>Eukaryota</taxon>
        <taxon>Fungi</taxon>
        <taxon>Fungi incertae sedis</taxon>
        <taxon>Mucoromycota</taxon>
        <taxon>Glomeromycotina</taxon>
        <taxon>Glomeromycetes</taxon>
        <taxon>Glomerales</taxon>
        <taxon>Glomeraceae</taxon>
        <taxon>Rhizophagus</taxon>
    </lineage>
</organism>
<dbReference type="EMBL" id="LLXH01003301">
    <property type="protein sequence ID" value="PKC54387.1"/>
    <property type="molecule type" value="Genomic_DNA"/>
</dbReference>
<evidence type="ECO:0000256" key="1">
    <source>
        <dbReference type="SAM" id="MobiDB-lite"/>
    </source>
</evidence>
<evidence type="ECO:0000313" key="3">
    <source>
        <dbReference type="EMBL" id="PKC54387.1"/>
    </source>
</evidence>
<gene>
    <name evidence="3" type="ORF">RhiirA1_477409</name>
    <name evidence="2" type="ORF">RhiirA5_433182</name>
</gene>
<reference evidence="3 4" key="4">
    <citation type="submission" date="2017-10" db="EMBL/GenBank/DDBJ databases">
        <title>Genome analyses suggest a sexual origin of heterokaryosis in a supposedly ancient asexual fungus.</title>
        <authorList>
            <person name="Corradi N."/>
            <person name="Sedzielewska K."/>
            <person name="Noel J."/>
            <person name="Charron P."/>
            <person name="Farinelli L."/>
            <person name="Marton T."/>
            <person name="Kruger M."/>
            <person name="Pelin A."/>
            <person name="Brachmann A."/>
            <person name="Corradi N."/>
        </authorList>
    </citation>
    <scope>NUCLEOTIDE SEQUENCE [LARGE SCALE GENOMIC DNA]</scope>
    <source>
        <strain evidence="3 4">A1</strain>
    </source>
</reference>
<dbReference type="Gene3D" id="3.30.70.330">
    <property type="match status" value="1"/>
</dbReference>
<dbReference type="InterPro" id="IPR035979">
    <property type="entry name" value="RBD_domain_sf"/>
</dbReference>
<dbReference type="Proteomes" id="UP000232722">
    <property type="component" value="Unassembled WGS sequence"/>
</dbReference>